<feature type="domain" description="Heparinase II/III-like C-terminal" evidence="2">
    <location>
        <begin position="301"/>
        <end position="550"/>
    </location>
</feature>
<dbReference type="EMBL" id="JBHUGH010000009">
    <property type="protein sequence ID" value="MFD1912674.1"/>
    <property type="molecule type" value="Genomic_DNA"/>
</dbReference>
<dbReference type="RefSeq" id="WP_390261382.1">
    <property type="nucleotide sequence ID" value="NZ_JBHUGH010000009.1"/>
</dbReference>
<reference evidence="4" key="1">
    <citation type="journal article" date="2019" name="Int. J. Syst. Evol. Microbiol.">
        <title>The Global Catalogue of Microorganisms (GCM) 10K type strain sequencing project: providing services to taxonomists for standard genome sequencing and annotation.</title>
        <authorList>
            <consortium name="The Broad Institute Genomics Platform"/>
            <consortium name="The Broad Institute Genome Sequencing Center for Infectious Disease"/>
            <person name="Wu L."/>
            <person name="Ma J."/>
        </authorList>
    </citation>
    <scope>NUCLEOTIDE SEQUENCE [LARGE SCALE GENOMIC DNA]</scope>
    <source>
        <strain evidence="4">CGMCC 4.7242</strain>
    </source>
</reference>
<gene>
    <name evidence="3" type="ORF">ACFSGJ_10685</name>
</gene>
<comment type="subcellular location">
    <subcellularLocation>
        <location evidence="1">Cell envelope</location>
    </subcellularLocation>
</comment>
<dbReference type="Pfam" id="PF07940">
    <property type="entry name" value="Hepar_II_III_C"/>
    <property type="match status" value="1"/>
</dbReference>
<keyword evidence="4" id="KW-1185">Reference proteome</keyword>
<evidence type="ECO:0000313" key="3">
    <source>
        <dbReference type="EMBL" id="MFD1912674.1"/>
    </source>
</evidence>
<proteinExistence type="predicted"/>
<dbReference type="Proteomes" id="UP001597353">
    <property type="component" value="Unassembled WGS sequence"/>
</dbReference>
<dbReference type="Gene3D" id="2.70.98.70">
    <property type="match status" value="1"/>
</dbReference>
<dbReference type="InterPro" id="IPR008929">
    <property type="entry name" value="Chondroitin_lyas"/>
</dbReference>
<evidence type="ECO:0000256" key="1">
    <source>
        <dbReference type="ARBA" id="ARBA00004196"/>
    </source>
</evidence>
<sequence length="573" mass="61018">MARPDRPYGVPAPPGLADRIAARLIGFGRSRTRMIAEPEPRFIGSAPRGHALLSGAFHVGGEPVAAQSPWRLRLADPAAQAEARGLHGFRWLDDLAAVGSPAARIAARDWTLEWLTRYGRGAGPGWTATLAAQRLLRWLSHAELLSLPDTARGRFERALGRHLRFLSRRWKAAAPGLERIEVLTAMVYGGLALDGMQPHAERARAGLADAAGIIDAEGAIPSRNPEELLEITHFLLLAATALEEATVDPLPAHLSAIGRAVPVLRVLRHATGLPPRFHGGSRGPAGRLDQVLAASGVRGQAEQPAMGYARLSSGRSTVIADAALPPAGPASAMGHASALAFEFSHGRRSVIVSVGSGAPFGGDWRRAGRATASHSTLGIDGVSSARLAVAAGGPELLTGGPTEVLFRGDRHGLTLAHDGWRRSHGLIHHRVLQLSPDGLSLSGEDVIAAETPPDRAALEQAVARAGADGIGYSMRFHLHPDIRAVADLRGTMVELMLPGGETWAFRHEGEGTLSLQPSVYLDRYRMAPRRSSQIVISDTIRHYTARIGWTLAQAQDRPTAVRDLEPDDLLADA</sequence>
<comment type="caution">
    <text evidence="3">The sequence shown here is derived from an EMBL/GenBank/DDBJ whole genome shotgun (WGS) entry which is preliminary data.</text>
</comment>
<evidence type="ECO:0000313" key="4">
    <source>
        <dbReference type="Proteomes" id="UP001597353"/>
    </source>
</evidence>
<evidence type="ECO:0000259" key="2">
    <source>
        <dbReference type="Pfam" id="PF07940"/>
    </source>
</evidence>
<accession>A0ABW4S4Z5</accession>
<organism evidence="3 4">
    <name type="scientific">Halodurantibacterium flavum</name>
    <dbReference type="NCBI Taxonomy" id="1382802"/>
    <lineage>
        <taxon>Bacteria</taxon>
        <taxon>Pseudomonadati</taxon>
        <taxon>Pseudomonadota</taxon>
        <taxon>Alphaproteobacteria</taxon>
        <taxon>Rhodobacterales</taxon>
        <taxon>Paracoccaceae</taxon>
        <taxon>Halodurantibacterium</taxon>
    </lineage>
</organism>
<name>A0ABW4S4Z5_9RHOB</name>
<dbReference type="InterPro" id="IPR012480">
    <property type="entry name" value="Hepar_II_III_C"/>
</dbReference>
<dbReference type="Gene3D" id="1.50.10.100">
    <property type="entry name" value="Chondroitin AC/alginate lyase"/>
    <property type="match status" value="1"/>
</dbReference>
<protein>
    <submittedName>
        <fullName evidence="3">Heparinase II/III family protein</fullName>
    </submittedName>
</protein>